<dbReference type="CDD" id="cd00200">
    <property type="entry name" value="WD40"/>
    <property type="match status" value="2"/>
</dbReference>
<name>A0A2T1DLG1_9CYAN</name>
<dbReference type="Pfam" id="PF26355">
    <property type="entry name" value="HTH_VMAP-M9"/>
    <property type="match status" value="1"/>
</dbReference>
<dbReference type="Pfam" id="PF00400">
    <property type="entry name" value="WD40"/>
    <property type="match status" value="14"/>
</dbReference>
<dbReference type="InterPro" id="IPR036322">
    <property type="entry name" value="WD40_repeat_dom_sf"/>
</dbReference>
<feature type="repeat" description="WD" evidence="4">
    <location>
        <begin position="862"/>
        <end position="894"/>
    </location>
</feature>
<dbReference type="SUPFAM" id="SSF50998">
    <property type="entry name" value="Quinoprotein alcohol dehydrogenase-like"/>
    <property type="match status" value="1"/>
</dbReference>
<feature type="repeat" description="WD" evidence="4">
    <location>
        <begin position="778"/>
        <end position="819"/>
    </location>
</feature>
<gene>
    <name evidence="7" type="ORF">C7B65_05185</name>
</gene>
<evidence type="ECO:0000256" key="3">
    <source>
        <dbReference type="ARBA" id="ARBA00026184"/>
    </source>
</evidence>
<keyword evidence="1 4" id="KW-0853">WD repeat</keyword>
<reference evidence="7 8" key="2">
    <citation type="submission" date="2018-03" db="EMBL/GenBank/DDBJ databases">
        <title>The ancient ancestry and fast evolution of plastids.</title>
        <authorList>
            <person name="Moore K.R."/>
            <person name="Magnabosco C."/>
            <person name="Momper L."/>
            <person name="Gold D.A."/>
            <person name="Bosak T."/>
            <person name="Fournier G.P."/>
        </authorList>
    </citation>
    <scope>NUCLEOTIDE SEQUENCE [LARGE SCALE GENOMIC DNA]</scope>
    <source>
        <strain evidence="7 8">ULC007</strain>
    </source>
</reference>
<feature type="repeat" description="WD" evidence="4">
    <location>
        <begin position="694"/>
        <end position="735"/>
    </location>
</feature>
<dbReference type="InterPro" id="IPR020472">
    <property type="entry name" value="WD40_PAC1"/>
</dbReference>
<feature type="repeat" description="WD" evidence="4">
    <location>
        <begin position="945"/>
        <end position="986"/>
    </location>
</feature>
<evidence type="ECO:0000313" key="8">
    <source>
        <dbReference type="Proteomes" id="UP000238634"/>
    </source>
</evidence>
<dbReference type="Proteomes" id="UP000238634">
    <property type="component" value="Unassembled WGS sequence"/>
</dbReference>
<feature type="domain" description="vWA-MoxR associated protein N-terminal HTH" evidence="6">
    <location>
        <begin position="1"/>
        <end position="80"/>
    </location>
</feature>
<dbReference type="InterPro" id="IPR045184">
    <property type="entry name" value="SMU1"/>
</dbReference>
<dbReference type="InterPro" id="IPR027417">
    <property type="entry name" value="P-loop_NTPase"/>
</dbReference>
<sequence>MTIEEALVVLDNLMGREQLTHLQETVFCRAWDGQTYEQIAGTVGYDSDYVKLVGSQLWQALSDQVGQRVTKNNFRVVLRQCAQKAWAHAEALLDLSAGDCAAEPAPDWGELIDTSDFCGRSPELTELEGWISEDRCRLVTILGMGGIGKTVLSIKLAERLQGTFEFVIWRSLRDAPPIDTILSDLIQCLSNQQETELPESVDGKLGRLLHYLRQHRCLLILDNVESILGSGEQAGYYPIGYESYGDLFRRVGETVHQSCLVLTSREKPKEVAALEGTAVRSLKLAGLDELEARELLKPKALAATTPIFDQLIELYAGNPLALKIAAATIQELFDHDVAEFLSQGTAVFGDISDLLDQQFDRLSDLEKQIMYWLAINREGASLADFAADLVPTVQKRHLMEALASLARRPLIEKHGASFTLQPVVMEYVAEKLIDQVHQEITTQDLHLLTSHALMKADVEDQVRESQIRMIVQPLLDRLMAPTHCKSEIEKKLKQVLFTLQKQVDCATGYGAGNVINLLRQLNVDLTDYDFSNLAVWQAHLQGATLHQVNFSHADLSKSVFSETLGNVWSVAFSPDGSVLAASDTAGDIHLWQLCDRDGTLLRHRLKLLTCQGHQHWVCSIAFSPDGQTLVSSSTDKTVKLWEVKTGACLQTFEGHSDWLVSVAFSPIGQMVASSSVDRTIRLWDLQTGKCLRILNGHQHWVCSIAFSPDGQTLISGSDDRTLKLWNIQTGDCLKTLTGHTSGVRGVDFSPDGQTVVSGSYDHTVKLWDLETERCLNTLTGHTNEIRCVSFSPDGQRVASSSFDRTLKLWDWQTGQCLKTLQGHTEPVRSVAFSPNGQMLASGSADQSVRLWNCPTGECFKTFQGYTNFVLSVAFSPDSQTIASTSADHTLKLWDRSGQCLKTMHGHTNWVWSVAFSPDGQTLASGSFDQTIRLWDRQTGQCLKTMRGHTNWVWSVAFSPDGQQLVSSGFDQTIRLWDIATGDCLRVLNTQSRIWSIAFSPDGEWVAIGLEDHHIQPWNPLTDQLLTPLKGHTGRVCSVTFSRDQQTLLSSSDDHTVKRWSLQTGECLQTLHDRDCVKSAIFSADENTIISGGLDHTLKFWNTNTGACEHVLQGHRDRIWSVACSSDGTTIASGSEDETMRLWDANTGVCLKVVRNPRPYEGMNITGMTGSTDAQKATLKTLGAVDLSEL</sequence>
<dbReference type="STRING" id="1920490.GCA_001895925_02353"/>
<dbReference type="PRINTS" id="PR00364">
    <property type="entry name" value="DISEASERSIST"/>
</dbReference>
<dbReference type="InterPro" id="IPR002182">
    <property type="entry name" value="NB-ARC"/>
</dbReference>
<evidence type="ECO:0000256" key="1">
    <source>
        <dbReference type="ARBA" id="ARBA00022574"/>
    </source>
</evidence>
<dbReference type="PROSITE" id="PS50082">
    <property type="entry name" value="WD_REPEATS_2"/>
    <property type="match status" value="13"/>
</dbReference>
<feature type="repeat" description="WD" evidence="4">
    <location>
        <begin position="736"/>
        <end position="777"/>
    </location>
</feature>
<proteinExistence type="predicted"/>
<evidence type="ECO:0000313" key="7">
    <source>
        <dbReference type="EMBL" id="PSB21323.1"/>
    </source>
</evidence>
<dbReference type="InterPro" id="IPR001646">
    <property type="entry name" value="5peptide_repeat"/>
</dbReference>
<protein>
    <recommendedName>
        <fullName evidence="3">WD40 repeat-containing protein SMU1</fullName>
    </recommendedName>
</protein>
<dbReference type="InterPro" id="IPR001680">
    <property type="entry name" value="WD40_rpt"/>
</dbReference>
<dbReference type="Gene3D" id="2.130.10.10">
    <property type="entry name" value="YVTN repeat-like/Quinoprotein amine dehydrogenase"/>
    <property type="match status" value="7"/>
</dbReference>
<dbReference type="InterPro" id="IPR058651">
    <property type="entry name" value="HTH_VMAP-M9"/>
</dbReference>
<feature type="repeat" description="WD" evidence="4">
    <location>
        <begin position="560"/>
        <end position="593"/>
    </location>
</feature>
<dbReference type="Pfam" id="PF00931">
    <property type="entry name" value="NB-ARC"/>
    <property type="match status" value="1"/>
</dbReference>
<comment type="caution">
    <text evidence="7">The sequence shown here is derived from an EMBL/GenBank/DDBJ whole genome shotgun (WGS) entry which is preliminary data.</text>
</comment>
<dbReference type="AlphaFoldDB" id="A0A2T1DLG1"/>
<dbReference type="InterPro" id="IPR019775">
    <property type="entry name" value="WD40_repeat_CS"/>
</dbReference>
<dbReference type="GO" id="GO:0043531">
    <property type="term" value="F:ADP binding"/>
    <property type="evidence" value="ECO:0007669"/>
    <property type="project" value="InterPro"/>
</dbReference>
<evidence type="ECO:0000259" key="6">
    <source>
        <dbReference type="Pfam" id="PF26355"/>
    </source>
</evidence>
<dbReference type="RefSeq" id="WP_106253938.1">
    <property type="nucleotide sequence ID" value="NZ_PVWG01000003.1"/>
</dbReference>
<dbReference type="FunFam" id="2.130.10.10:FF:000228">
    <property type="entry name" value="COMPASS-like H3K4 histone methylase component WDR5A"/>
    <property type="match status" value="1"/>
</dbReference>
<feature type="repeat" description="WD" evidence="4">
    <location>
        <begin position="1028"/>
        <end position="1069"/>
    </location>
</feature>
<dbReference type="GO" id="GO:0000398">
    <property type="term" value="P:mRNA splicing, via spliceosome"/>
    <property type="evidence" value="ECO:0007669"/>
    <property type="project" value="InterPro"/>
</dbReference>
<feature type="repeat" description="WD" evidence="4">
    <location>
        <begin position="652"/>
        <end position="693"/>
    </location>
</feature>
<dbReference type="SUPFAM" id="SSF141571">
    <property type="entry name" value="Pentapeptide repeat-like"/>
    <property type="match status" value="1"/>
</dbReference>
<organism evidence="7 8">
    <name type="scientific">Phormidesmis priestleyi ULC007</name>
    <dbReference type="NCBI Taxonomy" id="1920490"/>
    <lineage>
        <taxon>Bacteria</taxon>
        <taxon>Bacillati</taxon>
        <taxon>Cyanobacteriota</taxon>
        <taxon>Cyanophyceae</taxon>
        <taxon>Leptolyngbyales</taxon>
        <taxon>Leptolyngbyaceae</taxon>
        <taxon>Phormidesmis</taxon>
    </lineage>
</organism>
<accession>A0A2T1DLG1</accession>
<reference evidence="7 8" key="1">
    <citation type="submission" date="2018-02" db="EMBL/GenBank/DDBJ databases">
        <authorList>
            <person name="Cohen D.B."/>
            <person name="Kent A.D."/>
        </authorList>
    </citation>
    <scope>NUCLEOTIDE SEQUENCE [LARGE SCALE GENOMIC DNA]</scope>
    <source>
        <strain evidence="7 8">ULC007</strain>
    </source>
</reference>
<dbReference type="SMART" id="SM00320">
    <property type="entry name" value="WD40"/>
    <property type="match status" value="14"/>
</dbReference>
<dbReference type="PROSITE" id="PS00678">
    <property type="entry name" value="WD_REPEATS_1"/>
    <property type="match status" value="7"/>
</dbReference>
<keyword evidence="2" id="KW-0677">Repeat</keyword>
<feature type="repeat" description="WD" evidence="4">
    <location>
        <begin position="1111"/>
        <end position="1152"/>
    </location>
</feature>
<dbReference type="Gene3D" id="3.40.50.300">
    <property type="entry name" value="P-loop containing nucleotide triphosphate hydrolases"/>
    <property type="match status" value="1"/>
</dbReference>
<dbReference type="PANTHER" id="PTHR22848">
    <property type="entry name" value="WD40 REPEAT PROTEIN"/>
    <property type="match status" value="1"/>
</dbReference>
<evidence type="ECO:0000256" key="2">
    <source>
        <dbReference type="ARBA" id="ARBA00022737"/>
    </source>
</evidence>
<evidence type="ECO:0000259" key="5">
    <source>
        <dbReference type="Pfam" id="PF00931"/>
    </source>
</evidence>
<dbReference type="InterPro" id="IPR011047">
    <property type="entry name" value="Quinoprotein_ADH-like_sf"/>
</dbReference>
<evidence type="ECO:0000256" key="4">
    <source>
        <dbReference type="PROSITE-ProRule" id="PRU00221"/>
    </source>
</evidence>
<dbReference type="PRINTS" id="PR00320">
    <property type="entry name" value="GPROTEINBRPT"/>
</dbReference>
<feature type="domain" description="NB-ARC" evidence="5">
    <location>
        <begin position="126"/>
        <end position="224"/>
    </location>
</feature>
<dbReference type="EMBL" id="PVWG01000003">
    <property type="protein sequence ID" value="PSB21323.1"/>
    <property type="molecule type" value="Genomic_DNA"/>
</dbReference>
<dbReference type="InterPro" id="IPR015943">
    <property type="entry name" value="WD40/YVTN_repeat-like_dom_sf"/>
</dbReference>
<feature type="repeat" description="WD" evidence="4">
    <location>
        <begin position="820"/>
        <end position="861"/>
    </location>
</feature>
<keyword evidence="8" id="KW-1185">Reference proteome</keyword>
<dbReference type="Pfam" id="PF00805">
    <property type="entry name" value="Pentapeptide"/>
    <property type="match status" value="1"/>
</dbReference>
<feature type="repeat" description="WD" evidence="4">
    <location>
        <begin position="903"/>
        <end position="944"/>
    </location>
</feature>
<dbReference type="SUPFAM" id="SSF52540">
    <property type="entry name" value="P-loop containing nucleoside triphosphate hydrolases"/>
    <property type="match status" value="1"/>
</dbReference>
<dbReference type="SUPFAM" id="SSF50978">
    <property type="entry name" value="WD40 repeat-like"/>
    <property type="match status" value="2"/>
</dbReference>
<feature type="repeat" description="WD" evidence="4">
    <location>
        <begin position="1076"/>
        <end position="1110"/>
    </location>
</feature>
<feature type="repeat" description="WD" evidence="4">
    <location>
        <begin position="610"/>
        <end position="651"/>
    </location>
</feature>
<dbReference type="PROSITE" id="PS50294">
    <property type="entry name" value="WD_REPEATS_REGION"/>
    <property type="match status" value="11"/>
</dbReference>